<evidence type="ECO:0000313" key="1">
    <source>
        <dbReference type="EMBL" id="GIQ61882.1"/>
    </source>
</evidence>
<reference evidence="1 2" key="1">
    <citation type="submission" date="2021-04" db="EMBL/GenBank/DDBJ databases">
        <title>Draft genome sequence of Paenibacillus cisolokensis, LC2-13A.</title>
        <authorList>
            <person name="Uke A."/>
            <person name="Chhe C."/>
            <person name="Baramee S."/>
            <person name="Kosugi A."/>
        </authorList>
    </citation>
    <scope>NUCLEOTIDE SEQUENCE [LARGE SCALE GENOMIC DNA]</scope>
    <source>
        <strain evidence="1 2">LC2-13A</strain>
    </source>
</reference>
<name>A0ABQ4N164_9BACL</name>
<protein>
    <recommendedName>
        <fullName evidence="3">Integrase</fullName>
    </recommendedName>
</protein>
<evidence type="ECO:0008006" key="3">
    <source>
        <dbReference type="Google" id="ProtNLM"/>
    </source>
</evidence>
<dbReference type="EMBL" id="BOVJ01000013">
    <property type="protein sequence ID" value="GIQ61882.1"/>
    <property type="molecule type" value="Genomic_DNA"/>
</dbReference>
<organism evidence="1 2">
    <name type="scientific">Paenibacillus cisolokensis</name>
    <dbReference type="NCBI Taxonomy" id="1658519"/>
    <lineage>
        <taxon>Bacteria</taxon>
        <taxon>Bacillati</taxon>
        <taxon>Bacillota</taxon>
        <taxon>Bacilli</taxon>
        <taxon>Bacillales</taxon>
        <taxon>Paenibacillaceae</taxon>
        <taxon>Paenibacillus</taxon>
    </lineage>
</organism>
<proteinExistence type="predicted"/>
<keyword evidence="2" id="KW-1185">Reference proteome</keyword>
<accession>A0ABQ4N164</accession>
<dbReference type="Proteomes" id="UP000680304">
    <property type="component" value="Unassembled WGS sequence"/>
</dbReference>
<sequence length="70" mass="8240">MKRSYKKGQTIVMNNLTWHGLLYSYIQDRVRQLQSSGFTGEELKRILSKEIGHERTNVIDIYAGRDFSYV</sequence>
<comment type="caution">
    <text evidence="1">The sequence shown here is derived from an EMBL/GenBank/DDBJ whole genome shotgun (WGS) entry which is preliminary data.</text>
</comment>
<gene>
    <name evidence="1" type="ORF">PACILC2_04500</name>
</gene>
<evidence type="ECO:0000313" key="2">
    <source>
        <dbReference type="Proteomes" id="UP000680304"/>
    </source>
</evidence>